<dbReference type="Gene3D" id="3.40.630.30">
    <property type="match status" value="1"/>
</dbReference>
<dbReference type="InterPro" id="IPR036526">
    <property type="entry name" value="C-N_Hydrolase_sf"/>
</dbReference>
<organism evidence="5 6">
    <name type="scientific">Spirosoma foliorum</name>
    <dbReference type="NCBI Taxonomy" id="2710596"/>
    <lineage>
        <taxon>Bacteria</taxon>
        <taxon>Pseudomonadati</taxon>
        <taxon>Bacteroidota</taxon>
        <taxon>Cytophagia</taxon>
        <taxon>Cytophagales</taxon>
        <taxon>Cytophagaceae</taxon>
        <taxon>Spirosoma</taxon>
    </lineage>
</organism>
<dbReference type="CDD" id="cd07574">
    <property type="entry name" value="nitrilase_Rim1_like"/>
    <property type="match status" value="1"/>
</dbReference>
<dbReference type="Proteomes" id="UP000515369">
    <property type="component" value="Chromosome"/>
</dbReference>
<dbReference type="Pfam" id="PF00583">
    <property type="entry name" value="Acetyltransf_1"/>
    <property type="match status" value="1"/>
</dbReference>
<dbReference type="RefSeq" id="WP_182462439.1">
    <property type="nucleotide sequence ID" value="NZ_CP059732.1"/>
</dbReference>
<evidence type="ECO:0000313" key="6">
    <source>
        <dbReference type="Proteomes" id="UP000515369"/>
    </source>
</evidence>
<dbReference type="PANTHER" id="PTHR23088">
    <property type="entry name" value="NITRILASE-RELATED"/>
    <property type="match status" value="1"/>
</dbReference>
<accession>A0A7G5H1U9</accession>
<evidence type="ECO:0000313" key="5">
    <source>
        <dbReference type="EMBL" id="QMW05091.1"/>
    </source>
</evidence>
<evidence type="ECO:0000256" key="2">
    <source>
        <dbReference type="SAM" id="MobiDB-lite"/>
    </source>
</evidence>
<keyword evidence="6" id="KW-1185">Reference proteome</keyword>
<dbReference type="InterPro" id="IPR001110">
    <property type="entry name" value="UPF0012_CS"/>
</dbReference>
<dbReference type="SUPFAM" id="SSF55729">
    <property type="entry name" value="Acyl-CoA N-acyltransferases (Nat)"/>
    <property type="match status" value="1"/>
</dbReference>
<protein>
    <submittedName>
        <fullName evidence="5">Bifunctional GNAT family N-acetyltransferase/carbon-nitrogen hydrolase family protein</fullName>
    </submittedName>
</protein>
<dbReference type="KEGG" id="sfol:H3H32_09485"/>
<dbReference type="GO" id="GO:0016747">
    <property type="term" value="F:acyltransferase activity, transferring groups other than amino-acyl groups"/>
    <property type="evidence" value="ECO:0007669"/>
    <property type="project" value="InterPro"/>
</dbReference>
<dbReference type="CDD" id="cd04301">
    <property type="entry name" value="NAT_SF"/>
    <property type="match status" value="1"/>
</dbReference>
<feature type="domain" description="CN hydrolase" evidence="3">
    <location>
        <begin position="219"/>
        <end position="475"/>
    </location>
</feature>
<dbReference type="PANTHER" id="PTHR23088:SF50">
    <property type="entry name" value="HYDROLASE YHCX"/>
    <property type="match status" value="1"/>
</dbReference>
<evidence type="ECO:0000259" key="3">
    <source>
        <dbReference type="PROSITE" id="PS50263"/>
    </source>
</evidence>
<gene>
    <name evidence="5" type="ORF">H3H32_09485</name>
</gene>
<dbReference type="SUPFAM" id="SSF56317">
    <property type="entry name" value="Carbon-nitrogen hydrolase"/>
    <property type="match status" value="1"/>
</dbReference>
<reference evidence="5 6" key="1">
    <citation type="submission" date="2020-07" db="EMBL/GenBank/DDBJ databases">
        <title>Spirosoma foliorum sp. nov., isolated from the leaves on the Nejang mountain Korea, Republic of.</title>
        <authorList>
            <person name="Ho H."/>
            <person name="Lee Y.-J."/>
            <person name="Nurcahyanto D.-A."/>
            <person name="Kim S.-G."/>
        </authorList>
    </citation>
    <scope>NUCLEOTIDE SEQUENCE [LARGE SCALE GENOMIC DNA]</scope>
    <source>
        <strain evidence="5 6">PL0136</strain>
    </source>
</reference>
<dbReference type="EMBL" id="CP059732">
    <property type="protein sequence ID" value="QMW05091.1"/>
    <property type="molecule type" value="Genomic_DNA"/>
</dbReference>
<dbReference type="Gene3D" id="3.60.110.10">
    <property type="entry name" value="Carbon-nitrogen hydrolase"/>
    <property type="match status" value="1"/>
</dbReference>
<dbReference type="Pfam" id="PF00795">
    <property type="entry name" value="CN_hydrolase"/>
    <property type="match status" value="1"/>
</dbReference>
<dbReference type="AlphaFoldDB" id="A0A7G5H1U9"/>
<name>A0A7G5H1U9_9BACT</name>
<proteinExistence type="inferred from homology"/>
<dbReference type="PROSITE" id="PS51186">
    <property type="entry name" value="GNAT"/>
    <property type="match status" value="1"/>
</dbReference>
<evidence type="ECO:0000256" key="1">
    <source>
        <dbReference type="ARBA" id="ARBA00010613"/>
    </source>
</evidence>
<evidence type="ECO:0000259" key="4">
    <source>
        <dbReference type="PROSITE" id="PS51186"/>
    </source>
</evidence>
<comment type="similarity">
    <text evidence="1">Belongs to the carbon-nitrogen hydrolase superfamily. NIT1/NIT2 family.</text>
</comment>
<feature type="region of interest" description="Disordered" evidence="2">
    <location>
        <begin position="516"/>
        <end position="537"/>
    </location>
</feature>
<dbReference type="GO" id="GO:0016787">
    <property type="term" value="F:hydrolase activity"/>
    <property type="evidence" value="ECO:0007669"/>
    <property type="project" value="UniProtKB-KW"/>
</dbReference>
<keyword evidence="5" id="KW-0808">Transferase</keyword>
<sequence>MHIQTRTLQKEDYHDLKEAMIEVYSGIGGDYWPKSSINKLLNIFPEGQFCVEVDGKVVASALAIRVKYDDFGDNHTYFQITGGYTFKTHNDEGDYLYGIEVFVHPDFRDLRLGRRLYDARKELCEQLNLKGILAGGRIPNYNKFADELTPREYITKVKQKEIYDPTLTFQLSNDFHVRKVLRGYLPGDTESKEYATLLEWINIYYVAEKDKRPHTDSIIRLGVIQWQMRLFKNLNAFLDQVEFFVNAVSDYRADFMVLPEFFNTPLMADFNDLPEPVAIRKLADFTIPVREKLCELAISYNVNIVGGSMPLVDEDGKLYNVAYLCRRDGSFEEYRKIHITPNEVKHYGMVGGNEIRAFDTDCGKVGMLICYDVEFPELGRILAQQGIQILFVPFLTDTQNGYSRVRLCAQARAIENECYVAISGCVGNLPRVQNMDINYAQSAVFTPSDFQFPTNAVKAEATANTEMVLIADVDLSLLKELHEHGSVQVLKDRRTDLYDVGLKKAAKKALNKSLDKLKKESTDNDPERVPPVIVVAS</sequence>
<dbReference type="PROSITE" id="PS50263">
    <property type="entry name" value="CN_HYDROLASE"/>
    <property type="match status" value="1"/>
</dbReference>
<dbReference type="InterPro" id="IPR016181">
    <property type="entry name" value="Acyl_CoA_acyltransferase"/>
</dbReference>
<dbReference type="InterPro" id="IPR003010">
    <property type="entry name" value="C-N_Hydrolase"/>
</dbReference>
<dbReference type="PROSITE" id="PS01227">
    <property type="entry name" value="UPF0012"/>
    <property type="match status" value="1"/>
</dbReference>
<feature type="domain" description="N-acetyltransferase" evidence="4">
    <location>
        <begin position="3"/>
        <end position="163"/>
    </location>
</feature>
<dbReference type="InterPro" id="IPR000182">
    <property type="entry name" value="GNAT_dom"/>
</dbReference>
<keyword evidence="5" id="KW-0378">Hydrolase</keyword>
<feature type="compositionally biased region" description="Basic and acidic residues" evidence="2">
    <location>
        <begin position="516"/>
        <end position="528"/>
    </location>
</feature>